<name>A0ABS7HBK4_9HYPH</name>
<organism evidence="1 2">
    <name type="scientific">Rhizobium herbae</name>
    <dbReference type="NCBI Taxonomy" id="508661"/>
    <lineage>
        <taxon>Bacteria</taxon>
        <taxon>Pseudomonadati</taxon>
        <taxon>Pseudomonadota</taxon>
        <taxon>Alphaproteobacteria</taxon>
        <taxon>Hyphomicrobiales</taxon>
        <taxon>Rhizobiaceae</taxon>
        <taxon>Rhizobium/Agrobacterium group</taxon>
        <taxon>Rhizobium</taxon>
    </lineage>
</organism>
<reference evidence="1 2" key="1">
    <citation type="journal article" date="2021" name="MBio">
        <title>Poor Competitiveness of Bradyrhizobium in Pigeon Pea Root Colonization in Indian Soils.</title>
        <authorList>
            <person name="Chalasani D."/>
            <person name="Basu A."/>
            <person name="Pullabhotla S.V.S.R.N."/>
            <person name="Jorrin B."/>
            <person name="Neal A.L."/>
            <person name="Poole P.S."/>
            <person name="Podile A.R."/>
            <person name="Tkacz A."/>
        </authorList>
    </citation>
    <scope>NUCLEOTIDE SEQUENCE [LARGE SCALE GENOMIC DNA]</scope>
    <source>
        <strain evidence="1 2">HU44</strain>
    </source>
</reference>
<dbReference type="RefSeq" id="WP_220372471.1">
    <property type="nucleotide sequence ID" value="NZ_JAEUAO010000003.1"/>
</dbReference>
<comment type="caution">
    <text evidence="1">The sequence shown here is derived from an EMBL/GenBank/DDBJ whole genome shotgun (WGS) entry which is preliminary data.</text>
</comment>
<dbReference type="EMBL" id="JAEUAO010000003">
    <property type="protein sequence ID" value="MBW9064488.1"/>
    <property type="molecule type" value="Genomic_DNA"/>
</dbReference>
<proteinExistence type="predicted"/>
<sequence length="110" mass="12636">MVGDVEAMIKRIAVIAMRSADLAHKQGSRVLEQNDYAHILPDIDHLANARHVSGEGRKGTGLLEFRSLDHARERLIVEEWKIFRDGSSDQIIELRHSFERKPENRDPRGR</sequence>
<keyword evidence="2" id="KW-1185">Reference proteome</keyword>
<protein>
    <submittedName>
        <fullName evidence="1">Uncharacterized protein</fullName>
    </submittedName>
</protein>
<gene>
    <name evidence="1" type="ORF">JNB71_14260</name>
</gene>
<dbReference type="Proteomes" id="UP000757604">
    <property type="component" value="Unassembled WGS sequence"/>
</dbReference>
<evidence type="ECO:0000313" key="2">
    <source>
        <dbReference type="Proteomes" id="UP000757604"/>
    </source>
</evidence>
<evidence type="ECO:0000313" key="1">
    <source>
        <dbReference type="EMBL" id="MBW9064488.1"/>
    </source>
</evidence>
<accession>A0ABS7HBK4</accession>